<evidence type="ECO:0000313" key="3">
    <source>
        <dbReference type="EMBL" id="KAK3737152.1"/>
    </source>
</evidence>
<evidence type="ECO:0000313" key="4">
    <source>
        <dbReference type="Proteomes" id="UP001283361"/>
    </source>
</evidence>
<dbReference type="EMBL" id="JAWDGP010006665">
    <property type="protein sequence ID" value="KAK3737152.1"/>
    <property type="molecule type" value="Genomic_DNA"/>
</dbReference>
<keyword evidence="2" id="KW-0472">Membrane</keyword>
<comment type="caution">
    <text evidence="3">The sequence shown here is derived from an EMBL/GenBank/DDBJ whole genome shotgun (WGS) entry which is preliminary data.</text>
</comment>
<evidence type="ECO:0000256" key="1">
    <source>
        <dbReference type="SAM" id="MobiDB-lite"/>
    </source>
</evidence>
<accession>A0AAE1CUL1</accession>
<dbReference type="AlphaFoldDB" id="A0AAE1CUL1"/>
<reference evidence="3" key="1">
    <citation type="journal article" date="2023" name="G3 (Bethesda)">
        <title>A reference genome for the long-term kleptoplast-retaining sea slug Elysia crispata morphotype clarki.</title>
        <authorList>
            <person name="Eastman K.E."/>
            <person name="Pendleton A.L."/>
            <person name="Shaikh M.A."/>
            <person name="Suttiyut T."/>
            <person name="Ogas R."/>
            <person name="Tomko P."/>
            <person name="Gavelis G."/>
            <person name="Widhalm J.R."/>
            <person name="Wisecaver J.H."/>
        </authorList>
    </citation>
    <scope>NUCLEOTIDE SEQUENCE</scope>
    <source>
        <strain evidence="3">ECLA1</strain>
    </source>
</reference>
<organism evidence="3 4">
    <name type="scientific">Elysia crispata</name>
    <name type="common">lettuce slug</name>
    <dbReference type="NCBI Taxonomy" id="231223"/>
    <lineage>
        <taxon>Eukaryota</taxon>
        <taxon>Metazoa</taxon>
        <taxon>Spiralia</taxon>
        <taxon>Lophotrochozoa</taxon>
        <taxon>Mollusca</taxon>
        <taxon>Gastropoda</taxon>
        <taxon>Heterobranchia</taxon>
        <taxon>Euthyneura</taxon>
        <taxon>Panpulmonata</taxon>
        <taxon>Sacoglossa</taxon>
        <taxon>Placobranchoidea</taxon>
        <taxon>Plakobranchidae</taxon>
        <taxon>Elysia</taxon>
    </lineage>
</organism>
<feature type="compositionally biased region" description="Polar residues" evidence="1">
    <location>
        <begin position="302"/>
        <end position="317"/>
    </location>
</feature>
<keyword evidence="4" id="KW-1185">Reference proteome</keyword>
<gene>
    <name evidence="3" type="ORF">RRG08_016457</name>
</gene>
<keyword evidence="2" id="KW-1133">Transmembrane helix</keyword>
<evidence type="ECO:0000256" key="2">
    <source>
        <dbReference type="SAM" id="Phobius"/>
    </source>
</evidence>
<sequence length="324" mass="36310">MTLDSVAKISLKCRVRMGSGAGLFRDRNIDKTKRVFDSRVLLQHTGSDPKTRRDIINLRLPFDPQNTRRAAVTSRTRLDNTRVKSSGATPASTAMTIRSERRLLRPEPDVPSLRESPGVFRRFRQDHLKCNASLLFCALQNIADGIRRGFHQHMPTTSADFDGTSVRRSYVMITRWQDLYGDINYRSCNLPSPVRLMVFAGPGLTASVSCRSGRLPRILLRLWAGRTRLAFYSLYIIIACVPPLSGSGLIHEKNFHMGRPVGQSRAPLVSVLGGASAAKRKYMYMYAMLILRAGERTPGLKESSTVNLRADNSTKPQQVDRVYG</sequence>
<feature type="transmembrane region" description="Helical" evidence="2">
    <location>
        <begin position="229"/>
        <end position="250"/>
    </location>
</feature>
<proteinExistence type="predicted"/>
<name>A0AAE1CUL1_9GAST</name>
<feature type="region of interest" description="Disordered" evidence="1">
    <location>
        <begin position="302"/>
        <end position="324"/>
    </location>
</feature>
<dbReference type="Proteomes" id="UP001283361">
    <property type="component" value="Unassembled WGS sequence"/>
</dbReference>
<protein>
    <submittedName>
        <fullName evidence="3">Uncharacterized protein</fullName>
    </submittedName>
</protein>
<keyword evidence="2" id="KW-0812">Transmembrane</keyword>